<dbReference type="Proteomes" id="UP000694865">
    <property type="component" value="Unplaced"/>
</dbReference>
<feature type="region of interest" description="Disordered" evidence="1">
    <location>
        <begin position="1"/>
        <end position="33"/>
    </location>
</feature>
<gene>
    <name evidence="4" type="primary">LOC102807924</name>
</gene>
<evidence type="ECO:0000259" key="2">
    <source>
        <dbReference type="PROSITE" id="PS50144"/>
    </source>
</evidence>
<feature type="domain" description="MATH" evidence="2">
    <location>
        <begin position="76"/>
        <end position="217"/>
    </location>
</feature>
<organism evidence="3 4">
    <name type="scientific">Saccoglossus kowalevskii</name>
    <name type="common">Acorn worm</name>
    <dbReference type="NCBI Taxonomy" id="10224"/>
    <lineage>
        <taxon>Eukaryota</taxon>
        <taxon>Metazoa</taxon>
        <taxon>Hemichordata</taxon>
        <taxon>Enteropneusta</taxon>
        <taxon>Harrimaniidae</taxon>
        <taxon>Saccoglossus</taxon>
    </lineage>
</organism>
<dbReference type="InterPro" id="IPR049342">
    <property type="entry name" value="TRAF1-6_MATH_dom"/>
</dbReference>
<dbReference type="InterPro" id="IPR002083">
    <property type="entry name" value="MATH/TRAF_dom"/>
</dbReference>
<dbReference type="PROSITE" id="PS50144">
    <property type="entry name" value="MATH"/>
    <property type="match status" value="1"/>
</dbReference>
<proteinExistence type="predicted"/>
<dbReference type="InterPro" id="IPR008974">
    <property type="entry name" value="TRAF-like"/>
</dbReference>
<feature type="compositionally biased region" description="Polar residues" evidence="1">
    <location>
        <begin position="19"/>
        <end position="28"/>
    </location>
</feature>
<dbReference type="PANTHER" id="PTHR10131">
    <property type="entry name" value="TNF RECEPTOR ASSOCIATED FACTOR"/>
    <property type="match status" value="1"/>
</dbReference>
<protein>
    <submittedName>
        <fullName evidence="4">TNF receptor-associated factor 2-like</fullName>
    </submittedName>
</protein>
<dbReference type="Pfam" id="PF21355">
    <property type="entry name" value="TRAF-mep_MATH"/>
    <property type="match status" value="1"/>
</dbReference>
<evidence type="ECO:0000313" key="3">
    <source>
        <dbReference type="Proteomes" id="UP000694865"/>
    </source>
</evidence>
<keyword evidence="3" id="KW-1185">Reference proteome</keyword>
<dbReference type="SUPFAM" id="SSF49599">
    <property type="entry name" value="TRAF domain-like"/>
    <property type="match status" value="1"/>
</dbReference>
<evidence type="ECO:0000313" key="4">
    <source>
        <dbReference type="RefSeq" id="XP_006824647.1"/>
    </source>
</evidence>
<dbReference type="Gene3D" id="2.60.210.10">
    <property type="entry name" value="Apoptosis, Tumor Necrosis Factor Receptor Associated Protein 2, Chain A"/>
    <property type="match status" value="1"/>
</dbReference>
<sequence>MAGPHQSSNTYRSREQDQQTELGSNTHHPSIRGTLQEKINTLEKIDKAQQRTIVLQDRLLDDGKIRLQTLEMATYNGTFIWKIDKVASKCYNARSILRSPQFHTSHNGYKMCVLLELNDENNRQNATMSLYFTLMKGTCDANLEWPFKHKVTFMLLNQNEDDHIADTFQPNLTSATFQRPVSEMNIATGCPSFTNLMLQLGDVRYIQNDEMFLKIIVDISDLTE</sequence>
<dbReference type="RefSeq" id="XP_006824647.1">
    <property type="nucleotide sequence ID" value="XM_006824584.1"/>
</dbReference>
<accession>A0ABM0MXA6</accession>
<name>A0ABM0MXA6_SACKO</name>
<dbReference type="GeneID" id="102807924"/>
<reference evidence="4" key="1">
    <citation type="submission" date="2025-08" db="UniProtKB">
        <authorList>
            <consortium name="RefSeq"/>
        </authorList>
    </citation>
    <scope>IDENTIFICATION</scope>
    <source>
        <tissue evidence="4">Testes</tissue>
    </source>
</reference>
<dbReference type="PANTHER" id="PTHR10131:SF138">
    <property type="entry name" value="RE66324P"/>
    <property type="match status" value="1"/>
</dbReference>
<feature type="compositionally biased region" description="Polar residues" evidence="1">
    <location>
        <begin position="1"/>
        <end position="11"/>
    </location>
</feature>
<evidence type="ECO:0000256" key="1">
    <source>
        <dbReference type="SAM" id="MobiDB-lite"/>
    </source>
</evidence>